<dbReference type="Pfam" id="PF00107">
    <property type="entry name" value="ADH_zinc_N"/>
    <property type="match status" value="1"/>
</dbReference>
<dbReference type="InterPro" id="IPR013149">
    <property type="entry name" value="ADH-like_C"/>
</dbReference>
<dbReference type="PANTHER" id="PTHR43677">
    <property type="entry name" value="SHORT-CHAIN DEHYDROGENASE/REDUCTASE"/>
    <property type="match status" value="1"/>
</dbReference>
<evidence type="ECO:0000259" key="1">
    <source>
        <dbReference type="SMART" id="SM00829"/>
    </source>
</evidence>
<dbReference type="SUPFAM" id="SSF51735">
    <property type="entry name" value="NAD(P)-binding Rossmann-fold domains"/>
    <property type="match status" value="1"/>
</dbReference>
<accession>A0A7C2XA62</accession>
<dbReference type="GO" id="GO:0043957">
    <property type="term" value="F:acryloyl-CoA reductase (NADPH) activity"/>
    <property type="evidence" value="ECO:0007669"/>
    <property type="project" value="TreeGrafter"/>
</dbReference>
<dbReference type="InterPro" id="IPR013154">
    <property type="entry name" value="ADH-like_N"/>
</dbReference>
<dbReference type="InterPro" id="IPR011032">
    <property type="entry name" value="GroES-like_sf"/>
</dbReference>
<feature type="domain" description="Enoyl reductase (ER)" evidence="1">
    <location>
        <begin position="17"/>
        <end position="329"/>
    </location>
</feature>
<dbReference type="Gene3D" id="3.40.50.720">
    <property type="entry name" value="NAD(P)-binding Rossmann-like Domain"/>
    <property type="match status" value="1"/>
</dbReference>
<dbReference type="InterPro" id="IPR051397">
    <property type="entry name" value="Zn-ADH-like_protein"/>
</dbReference>
<reference evidence="2" key="1">
    <citation type="journal article" date="2020" name="mSystems">
        <title>Genome- and Community-Level Interaction Insights into Carbon Utilization and Element Cycling Functions of Hydrothermarchaeota in Hydrothermal Sediment.</title>
        <authorList>
            <person name="Zhou Z."/>
            <person name="Liu Y."/>
            <person name="Xu W."/>
            <person name="Pan J."/>
            <person name="Luo Z.H."/>
            <person name="Li M."/>
        </authorList>
    </citation>
    <scope>NUCLEOTIDE SEQUENCE [LARGE SCALE GENOMIC DNA]</scope>
    <source>
        <strain evidence="2">SpSt-1224</strain>
    </source>
</reference>
<organism evidence="2">
    <name type="scientific">Desulfurivibrio alkaliphilus</name>
    <dbReference type="NCBI Taxonomy" id="427923"/>
    <lineage>
        <taxon>Bacteria</taxon>
        <taxon>Pseudomonadati</taxon>
        <taxon>Thermodesulfobacteriota</taxon>
        <taxon>Desulfobulbia</taxon>
        <taxon>Desulfobulbales</taxon>
        <taxon>Desulfobulbaceae</taxon>
        <taxon>Desulfurivibrio</taxon>
    </lineage>
</organism>
<dbReference type="CDD" id="cd05280">
    <property type="entry name" value="MDR_yhdh_yhfp"/>
    <property type="match status" value="1"/>
</dbReference>
<dbReference type="SMART" id="SM00829">
    <property type="entry name" value="PKS_ER"/>
    <property type="match status" value="1"/>
</dbReference>
<dbReference type="InterPro" id="IPR036291">
    <property type="entry name" value="NAD(P)-bd_dom_sf"/>
</dbReference>
<dbReference type="Pfam" id="PF08240">
    <property type="entry name" value="ADH_N"/>
    <property type="match status" value="1"/>
</dbReference>
<proteinExistence type="predicted"/>
<evidence type="ECO:0000313" key="2">
    <source>
        <dbReference type="EMBL" id="HET98075.1"/>
    </source>
</evidence>
<dbReference type="NCBIfam" id="TIGR02823">
    <property type="entry name" value="oxido_YhdH"/>
    <property type="match status" value="1"/>
</dbReference>
<dbReference type="AlphaFoldDB" id="A0A7C2XA62"/>
<dbReference type="SUPFAM" id="SSF50129">
    <property type="entry name" value="GroES-like"/>
    <property type="match status" value="1"/>
</dbReference>
<name>A0A7C2XA62_9BACT</name>
<dbReference type="InterPro" id="IPR014188">
    <property type="entry name" value="Acrylyl-CoA_reductase_AcuI"/>
</dbReference>
<dbReference type="EC" id="1.3.1.95" evidence="2"/>
<gene>
    <name evidence="2" type="ORF">ENN98_05195</name>
</gene>
<comment type="caution">
    <text evidence="2">The sequence shown here is derived from an EMBL/GenBank/DDBJ whole genome shotgun (WGS) entry which is preliminary data.</text>
</comment>
<protein>
    <submittedName>
        <fullName evidence="2">Acryloyl-CoA reductase</fullName>
        <ecNumber evidence="2">1.3.1.95</ecNumber>
    </submittedName>
</protein>
<keyword evidence="2" id="KW-0560">Oxidoreductase</keyword>
<sequence>MNNETFRALWVEEDPPGRFRRRVVTRKIGDLPEHEVLIRVHYSSLNYKDVLSAAGNRGVTRRYPHTPGIDAAGVVVESRVPDFVPGQEVVVSCYDLGMNTPGGLARYIRVPAAWVMPKPAGLSLRRCMMYGTAGFTAAQCLARLVDFPVRPDAGRILVTGATGGVGMLALGMLARLGYRASAVTGKAELAQRLRELGAEQVLSRAEATDESGRMLLKGKWAGVVDTVGGPILATAIKSCRYGALVTCCGNAASPELPLNVYPFILRGVTLAGIDSAESPMATRRAVWQRLAEAWDLANLEEMVTEISLDGVDGKIDDIQAGRHQGRILVNLADAG</sequence>
<dbReference type="InterPro" id="IPR020843">
    <property type="entry name" value="ER"/>
</dbReference>
<dbReference type="PANTHER" id="PTHR43677:SF1">
    <property type="entry name" value="ACRYLYL-COA REDUCTASE ACUI-RELATED"/>
    <property type="match status" value="1"/>
</dbReference>
<dbReference type="EMBL" id="DSDS01000118">
    <property type="protein sequence ID" value="HET98075.1"/>
    <property type="molecule type" value="Genomic_DNA"/>
</dbReference>
<dbReference type="Gene3D" id="3.90.180.10">
    <property type="entry name" value="Medium-chain alcohol dehydrogenases, catalytic domain"/>
    <property type="match status" value="1"/>
</dbReference>
<dbReference type="GO" id="GO:0043958">
    <property type="term" value="F:acryloyl-CoA reductase (NADH) activity"/>
    <property type="evidence" value="ECO:0007669"/>
    <property type="project" value="UniProtKB-EC"/>
</dbReference>
<dbReference type="Proteomes" id="UP000885986">
    <property type="component" value="Unassembled WGS sequence"/>
</dbReference>